<proteinExistence type="predicted"/>
<accession>A0ACB9FHK5</accession>
<dbReference type="Proteomes" id="UP001055879">
    <property type="component" value="Linkage Group LG01"/>
</dbReference>
<dbReference type="EMBL" id="CM042047">
    <property type="protein sequence ID" value="KAI3770326.1"/>
    <property type="molecule type" value="Genomic_DNA"/>
</dbReference>
<gene>
    <name evidence="1" type="ORF">L6452_01454</name>
</gene>
<reference evidence="2" key="1">
    <citation type="journal article" date="2022" name="Mol. Ecol. Resour.">
        <title>The genomes of chicory, endive, great burdock and yacon provide insights into Asteraceae palaeo-polyploidization history and plant inulin production.</title>
        <authorList>
            <person name="Fan W."/>
            <person name="Wang S."/>
            <person name="Wang H."/>
            <person name="Wang A."/>
            <person name="Jiang F."/>
            <person name="Liu H."/>
            <person name="Zhao H."/>
            <person name="Xu D."/>
            <person name="Zhang Y."/>
        </authorList>
    </citation>
    <scope>NUCLEOTIDE SEQUENCE [LARGE SCALE GENOMIC DNA]</scope>
    <source>
        <strain evidence="2">cv. Niubang</strain>
    </source>
</reference>
<protein>
    <submittedName>
        <fullName evidence="1">Uncharacterized protein</fullName>
    </submittedName>
</protein>
<reference evidence="1 2" key="2">
    <citation type="journal article" date="2022" name="Mol. Ecol. Resour.">
        <title>The genomes of chicory, endive, great burdock and yacon provide insights into Asteraceae paleo-polyploidization history and plant inulin production.</title>
        <authorList>
            <person name="Fan W."/>
            <person name="Wang S."/>
            <person name="Wang H."/>
            <person name="Wang A."/>
            <person name="Jiang F."/>
            <person name="Liu H."/>
            <person name="Zhao H."/>
            <person name="Xu D."/>
            <person name="Zhang Y."/>
        </authorList>
    </citation>
    <scope>NUCLEOTIDE SEQUENCE [LARGE SCALE GENOMIC DNA]</scope>
    <source>
        <strain evidence="2">cv. Niubang</strain>
    </source>
</reference>
<evidence type="ECO:0000313" key="1">
    <source>
        <dbReference type="EMBL" id="KAI3770326.1"/>
    </source>
</evidence>
<comment type="caution">
    <text evidence="1">The sequence shown here is derived from an EMBL/GenBank/DDBJ whole genome shotgun (WGS) entry which is preliminary data.</text>
</comment>
<sequence>MHEPRTNVGDLSVFQSFMNYDTLFDAIVHNPVTDIEAKLFVHLLSFTKIVDDLIIKEYINPIMIPRITIPDLREPIVDQIFTQEQMFKEPNLIIDHLMFPEETYIDLYLDAYEDEEKEKILLERVVDGSCPEEYQMMFLEFLSRFKKSSERLNGGCLIKSIESFENKHFDVVEFLPITVLRNDGSTSYPQDIFVPDGFSIIIDLAEIIKKQQGVQNQSNEQSKTFVDQSEGVIEQSEAIVKQSEIVVEKSQKNIGKIRVVSTRDRPCTCADGVEATASTAVQLDGDEVIVRLSVQPVLGGGPEVFPQVDLAPSHPVVRDAISQSELMANMMLAMDEAMAKQQEFLLKVIEDRDVSHRRIEAIMEKAVAVAEKRKWESSSVPPKRTRLFFGNRSFNGYQGARWCRRCRTKHHGTGAREENCLKLKSGSASEKRENPSRVLGREFQMTADEAKASTDVVSGTFLINSVPARVLFYTGASFTFISELFRQKIAMPTTSLEDALVVEIADGSEVLKKCILGIEGRDFPIDLLPMLIGGFDVVVDMDWLANNHVEFRKGDVAIISMTKTRKYLVKGCSSFLAYVIDAKLEKLKLEDVKIVHEFPDVFPDDLPGLPPDRQVEFRIDLVPGVTPVARALTG</sequence>
<keyword evidence="2" id="KW-1185">Reference proteome</keyword>
<organism evidence="1 2">
    <name type="scientific">Arctium lappa</name>
    <name type="common">Greater burdock</name>
    <name type="synonym">Lappa major</name>
    <dbReference type="NCBI Taxonomy" id="4217"/>
    <lineage>
        <taxon>Eukaryota</taxon>
        <taxon>Viridiplantae</taxon>
        <taxon>Streptophyta</taxon>
        <taxon>Embryophyta</taxon>
        <taxon>Tracheophyta</taxon>
        <taxon>Spermatophyta</taxon>
        <taxon>Magnoliopsida</taxon>
        <taxon>eudicotyledons</taxon>
        <taxon>Gunneridae</taxon>
        <taxon>Pentapetalae</taxon>
        <taxon>asterids</taxon>
        <taxon>campanulids</taxon>
        <taxon>Asterales</taxon>
        <taxon>Asteraceae</taxon>
        <taxon>Carduoideae</taxon>
        <taxon>Cardueae</taxon>
        <taxon>Arctiinae</taxon>
        <taxon>Arctium</taxon>
    </lineage>
</organism>
<name>A0ACB9FHK5_ARCLA</name>
<evidence type="ECO:0000313" key="2">
    <source>
        <dbReference type="Proteomes" id="UP001055879"/>
    </source>
</evidence>